<sequence length="916" mass="104200">MKSFRKKVLPALPVFLYALLLILCVSLEVSAQNDETDNITPTLGLEQGYLDFEIPNFRLKLVKASQTIAALEPKGEGGFDFTPADWLERRNGDGYYHLGDLTLRLRTGKSGEWTRYSTADKRAPVKALESSSFLAGALLNPTLDEDIPLQVRRYWQVKEGNLVLRFELENTGNEAVEVGGLGIPMVFNNILHERDLEEAHAKCSFYDPYIGQDAGYLQVTRLNGQGPALIVAPDKNKSTSFESYKPLLADSTQKGITFEGFHEWMVHTEAYEQNEWKDADNWNETTSAVIVPGESRSYGIKFLLSDTIRDIEETLVENEHPVAKGMPGYVLPQDQEGQLFLKYTQDIASVSVEPEGLLQINRSGTTQNGWNRIKINGEEWGRARLTVTYQDGVKQSVHYKVIKPESEVVDDMGDFLTTEQWFDEQNDPFNRAPSVISYDYGKKEQVRQDNRAWIAGLSDEGGAGSWLAAVMKQLVDPDREEIKKLEAFVDNTLWGGIQYSEGEQKYGVRKSMFYYEPDEMPEGTYSEDVNFGGWSSWSKEEARSVGRSYNYPHVAAAYWVLYRLARNHEGLVTNHPWDWYLERAYETSEAMVEYAPHYAQYGQMEGTVFLLILKDLQREGWEQAASLEETMRERAELWESLPFPFGSEMPWDSTGQEEVYAWCKYFGFDQKARVTLNAILGYMPTVPHWGYNGSARRYWDFLYAGKLSRIERQLHHYGSGLNAIPVLTEYRENPEDYHLLRVGYGGLMGSIANVTQDGFGPAAFHSFPSTLAIDGYSGDYGSGFFGHAVNTGTYVIDHPEFGWQTFGGNLEHSENWITVEPLNSARSRFYLAPMGLWLTLDAGKFDKIRFNPDTKEVQLVFEEENEFTKEARLRINQPAKKEIVGTFKPQTEWEKERGAFVIPLGKANNKVNLDSN</sequence>
<comment type="caution">
    <text evidence="2">The sequence shown here is derived from an EMBL/GenBank/DDBJ whole genome shotgun (WGS) entry which is preliminary data.</text>
</comment>
<dbReference type="InterPro" id="IPR043750">
    <property type="entry name" value="DUF5695"/>
</dbReference>
<dbReference type="Pfam" id="PF18951">
    <property type="entry name" value="DUF5695"/>
    <property type="match status" value="1"/>
</dbReference>
<accession>A0ABT3PUT1</accession>
<organism evidence="2 3">
    <name type="scientific">Fodinibius salicampi</name>
    <dbReference type="NCBI Taxonomy" id="1920655"/>
    <lineage>
        <taxon>Bacteria</taxon>
        <taxon>Pseudomonadati</taxon>
        <taxon>Balneolota</taxon>
        <taxon>Balneolia</taxon>
        <taxon>Balneolales</taxon>
        <taxon>Balneolaceae</taxon>
        <taxon>Fodinibius</taxon>
    </lineage>
</organism>
<feature type="signal peptide" evidence="1">
    <location>
        <begin position="1"/>
        <end position="31"/>
    </location>
</feature>
<dbReference type="EMBL" id="JAJNDC010000001">
    <property type="protein sequence ID" value="MCW9711583.1"/>
    <property type="molecule type" value="Genomic_DNA"/>
</dbReference>
<evidence type="ECO:0000313" key="2">
    <source>
        <dbReference type="EMBL" id="MCW9711583.1"/>
    </source>
</evidence>
<evidence type="ECO:0000313" key="3">
    <source>
        <dbReference type="Proteomes" id="UP001207337"/>
    </source>
</evidence>
<evidence type="ECO:0000256" key="1">
    <source>
        <dbReference type="SAM" id="SignalP"/>
    </source>
</evidence>
<feature type="chain" id="PRO_5046508155" evidence="1">
    <location>
        <begin position="32"/>
        <end position="916"/>
    </location>
</feature>
<dbReference type="RefSeq" id="WP_265786920.1">
    <property type="nucleotide sequence ID" value="NZ_BAABRS010000001.1"/>
</dbReference>
<dbReference type="Proteomes" id="UP001207337">
    <property type="component" value="Unassembled WGS sequence"/>
</dbReference>
<name>A0ABT3PUT1_9BACT</name>
<proteinExistence type="predicted"/>
<keyword evidence="1" id="KW-0732">Signal</keyword>
<keyword evidence="3" id="KW-1185">Reference proteome</keyword>
<gene>
    <name evidence="2" type="ORF">LQ318_01590</name>
</gene>
<reference evidence="2 3" key="1">
    <citation type="submission" date="2021-11" db="EMBL/GenBank/DDBJ databases">
        <title>Aliifidinibius sp. nov., a new bacterium isolated from saline soil.</title>
        <authorList>
            <person name="Galisteo C."/>
            <person name="De La Haba R."/>
            <person name="Sanchez-Porro C."/>
            <person name="Ventosa A."/>
        </authorList>
    </citation>
    <scope>NUCLEOTIDE SEQUENCE [LARGE SCALE GENOMIC DNA]</scope>
    <source>
        <strain evidence="2 3">KACC 190600</strain>
    </source>
</reference>
<protein>
    <submittedName>
        <fullName evidence="2">DUF5695 domain-containing protein</fullName>
    </submittedName>
</protein>